<dbReference type="Proteomes" id="UP000008177">
    <property type="component" value="Unplaced contigs"/>
</dbReference>
<dbReference type="PROSITE" id="PS51257">
    <property type="entry name" value="PROKAR_LIPOPROTEIN"/>
    <property type="match status" value="1"/>
</dbReference>
<dbReference type="EMBL" id="FQ790256">
    <property type="protein sequence ID" value="CCD43311.1"/>
    <property type="molecule type" value="Genomic_DNA"/>
</dbReference>
<dbReference type="HOGENOM" id="CLU_3376975_0_0_1"/>
<organism evidence="1 2">
    <name type="scientific">Botryotinia fuckeliana (strain T4)</name>
    <name type="common">Noble rot fungus</name>
    <name type="synonym">Botrytis cinerea</name>
    <dbReference type="NCBI Taxonomy" id="999810"/>
    <lineage>
        <taxon>Eukaryota</taxon>
        <taxon>Fungi</taxon>
        <taxon>Dikarya</taxon>
        <taxon>Ascomycota</taxon>
        <taxon>Pezizomycotina</taxon>
        <taxon>Leotiomycetes</taxon>
        <taxon>Helotiales</taxon>
        <taxon>Sclerotiniaceae</taxon>
        <taxon>Botrytis</taxon>
    </lineage>
</organism>
<protein>
    <submittedName>
        <fullName evidence="1">Uncharacterized protein</fullName>
    </submittedName>
</protein>
<name>G2XRE3_BOTF4</name>
<sequence length="34" mass="3683">MRYDVKFLAWHLQINTGASACIDSGGEIPFGGDI</sequence>
<accession>G2XRE3</accession>
<evidence type="ECO:0000313" key="1">
    <source>
        <dbReference type="EMBL" id="CCD43311.1"/>
    </source>
</evidence>
<dbReference type="InParanoid" id="G2XRE3"/>
<dbReference type="AlphaFoldDB" id="G2XRE3"/>
<evidence type="ECO:0000313" key="2">
    <source>
        <dbReference type="Proteomes" id="UP000008177"/>
    </source>
</evidence>
<gene>
    <name evidence="1" type="ORF">BofuT4_uP067190.1</name>
</gene>
<proteinExistence type="predicted"/>
<reference evidence="2" key="1">
    <citation type="journal article" date="2011" name="PLoS Genet.">
        <title>Genomic analysis of the necrotrophic fungal pathogens Sclerotinia sclerotiorum and Botrytis cinerea.</title>
        <authorList>
            <person name="Amselem J."/>
            <person name="Cuomo C.A."/>
            <person name="van Kan J.A."/>
            <person name="Viaud M."/>
            <person name="Benito E.P."/>
            <person name="Couloux A."/>
            <person name="Coutinho P.M."/>
            <person name="de Vries R.P."/>
            <person name="Dyer P.S."/>
            <person name="Fillinger S."/>
            <person name="Fournier E."/>
            <person name="Gout L."/>
            <person name="Hahn M."/>
            <person name="Kohn L."/>
            <person name="Lapalu N."/>
            <person name="Plummer K.M."/>
            <person name="Pradier J.M."/>
            <person name="Quevillon E."/>
            <person name="Sharon A."/>
            <person name="Simon A."/>
            <person name="ten Have A."/>
            <person name="Tudzynski B."/>
            <person name="Tudzynski P."/>
            <person name="Wincker P."/>
            <person name="Andrew M."/>
            <person name="Anthouard V."/>
            <person name="Beever R.E."/>
            <person name="Beffa R."/>
            <person name="Benoit I."/>
            <person name="Bouzid O."/>
            <person name="Brault B."/>
            <person name="Chen Z."/>
            <person name="Choquer M."/>
            <person name="Collemare J."/>
            <person name="Cotton P."/>
            <person name="Danchin E.G."/>
            <person name="Da Silva C."/>
            <person name="Gautier A."/>
            <person name="Giraud C."/>
            <person name="Giraud T."/>
            <person name="Gonzalez C."/>
            <person name="Grossetete S."/>
            <person name="Guldener U."/>
            <person name="Henrissat B."/>
            <person name="Howlett B.J."/>
            <person name="Kodira C."/>
            <person name="Kretschmer M."/>
            <person name="Lappartient A."/>
            <person name="Leroch M."/>
            <person name="Levis C."/>
            <person name="Mauceli E."/>
            <person name="Neuveglise C."/>
            <person name="Oeser B."/>
            <person name="Pearson M."/>
            <person name="Poulain J."/>
            <person name="Poussereau N."/>
            <person name="Quesneville H."/>
            <person name="Rascle C."/>
            <person name="Schumacher J."/>
            <person name="Segurens B."/>
            <person name="Sexton A."/>
            <person name="Silva E."/>
            <person name="Sirven C."/>
            <person name="Soanes D.M."/>
            <person name="Talbot N.J."/>
            <person name="Templeton M."/>
            <person name="Yandava C."/>
            <person name="Yarden O."/>
            <person name="Zeng Q."/>
            <person name="Rollins J.A."/>
            <person name="Lebrun M.H."/>
            <person name="Dickman M."/>
        </authorList>
    </citation>
    <scope>NUCLEOTIDE SEQUENCE [LARGE SCALE GENOMIC DNA]</scope>
    <source>
        <strain evidence="2">T4</strain>
    </source>
</reference>